<comment type="pathway">
    <text evidence="6">Carbohydrate metabolism; D-tagatose 6-phosphate degradation; D-glyceraldehyde 3-phosphate and glycerone phosphate from D-tagatose 6-phosphate: step 1/2.</text>
</comment>
<keyword evidence="9" id="KW-1185">Reference proteome</keyword>
<accession>A0A433RY99</accession>
<dbReference type="PANTHER" id="PTHR46566">
    <property type="entry name" value="1-PHOSPHOFRUCTOKINASE-RELATED"/>
    <property type="match status" value="1"/>
</dbReference>
<reference evidence="8 9" key="1">
    <citation type="submission" date="2014-11" db="EMBL/GenBank/DDBJ databases">
        <title>Genome sequence and analysis of novel Kurthia sp.</title>
        <authorList>
            <person name="Lawson J.N."/>
            <person name="Gonzalez J.E."/>
            <person name="Rinauldi L."/>
            <person name="Xuan Z."/>
            <person name="Firman A."/>
            <person name="Shaddox L."/>
            <person name="Trudeau A."/>
            <person name="Shah S."/>
            <person name="Reiman D."/>
        </authorList>
    </citation>
    <scope>NUCLEOTIDE SEQUENCE [LARGE SCALE GENOMIC DNA]</scope>
    <source>
        <strain evidence="8 9">3B1D</strain>
    </source>
</reference>
<name>A0A433RY99_9BACL</name>
<evidence type="ECO:0000256" key="6">
    <source>
        <dbReference type="PIRNR" id="PIRNR000535"/>
    </source>
</evidence>
<dbReference type="Pfam" id="PF00294">
    <property type="entry name" value="PfkB"/>
    <property type="match status" value="1"/>
</dbReference>
<dbReference type="AlphaFoldDB" id="A0A433RY99"/>
<dbReference type="NCBIfam" id="TIGR03828">
    <property type="entry name" value="pfkB"/>
    <property type="match status" value="1"/>
</dbReference>
<dbReference type="EC" id="2.7.1.144" evidence="6"/>
<comment type="catalytic activity">
    <reaction evidence="6">
        <text>D-tagatofuranose 6-phosphate + ATP = D-tagatofuranose 1,6-bisphosphate + ADP + H(+)</text>
        <dbReference type="Rhea" id="RHEA:12420"/>
        <dbReference type="ChEBI" id="CHEBI:15378"/>
        <dbReference type="ChEBI" id="CHEBI:30616"/>
        <dbReference type="ChEBI" id="CHEBI:58694"/>
        <dbReference type="ChEBI" id="CHEBI:58695"/>
        <dbReference type="ChEBI" id="CHEBI:456216"/>
        <dbReference type="EC" id="2.7.1.144"/>
    </reaction>
</comment>
<keyword evidence="2 6" id="KW-0808">Transferase</keyword>
<evidence type="ECO:0000313" key="9">
    <source>
        <dbReference type="Proteomes" id="UP000288623"/>
    </source>
</evidence>
<dbReference type="Gene3D" id="3.40.1190.20">
    <property type="match status" value="1"/>
</dbReference>
<dbReference type="GO" id="GO:0016052">
    <property type="term" value="P:carbohydrate catabolic process"/>
    <property type="evidence" value="ECO:0007669"/>
    <property type="project" value="UniProtKB-ARBA"/>
</dbReference>
<dbReference type="UniPathway" id="UPA00704">
    <property type="reaction ID" value="UER00715"/>
</dbReference>
<dbReference type="InterPro" id="IPR022463">
    <property type="entry name" value="1-PFruKinase"/>
</dbReference>
<dbReference type="EMBL" id="JTFC01000006">
    <property type="protein sequence ID" value="RUS58250.1"/>
    <property type="molecule type" value="Genomic_DNA"/>
</dbReference>
<dbReference type="InterPro" id="IPR017583">
    <property type="entry name" value="Tagatose/fructose_Pkinase"/>
</dbReference>
<comment type="similarity">
    <text evidence="1">Belongs to the carbohydrate kinase pfkB family.</text>
</comment>
<protein>
    <recommendedName>
        <fullName evidence="6">Tagatose-6-phosphate kinase</fullName>
        <ecNumber evidence="6">2.7.1.144</ecNumber>
    </recommendedName>
</protein>
<keyword evidence="4 8" id="KW-0418">Kinase</keyword>
<feature type="domain" description="Carbohydrate kinase PfkB" evidence="7">
    <location>
        <begin position="11"/>
        <end position="278"/>
    </location>
</feature>
<keyword evidence="5 6" id="KW-0067">ATP-binding</keyword>
<evidence type="ECO:0000256" key="4">
    <source>
        <dbReference type="ARBA" id="ARBA00022777"/>
    </source>
</evidence>
<sequence length="300" mass="32405">MIYTCTFSPAIDYTPYVARFETGKLNRATSVNYLPGGKGINVSRVLTTLHTASTALGYVGGFTGNYLTQMLHEQHIQTDFIQTNDMTRINVKIKSDVETELNGPSPTITTAMYEQLLHKIALLESDDWFVLSGTVPEGLDLKALLDMLAQKNVKLVADIAGQVLHEIAPYKPVLVKPNLEELGALFGTTLVTVEEAIPYAKRLVALGVQNVIVSLGGAGALFVSEEQVYYAAAPVGEVVNTVGAGDSVVAATIATYCQTEEWLKAFQYGVAAGSATAFQLDLCQEQDILDLVNKVIVKKL</sequence>
<dbReference type="InterPro" id="IPR029056">
    <property type="entry name" value="Ribokinase-like"/>
</dbReference>
<dbReference type="PANTHER" id="PTHR46566:SF1">
    <property type="entry name" value="1-PHOSPHOFRUCTOKINASE"/>
    <property type="match status" value="1"/>
</dbReference>
<dbReference type="GO" id="GO:0008662">
    <property type="term" value="F:1-phosphofructokinase activity"/>
    <property type="evidence" value="ECO:0007669"/>
    <property type="project" value="InterPro"/>
</dbReference>
<dbReference type="InterPro" id="IPR011611">
    <property type="entry name" value="PfkB_dom"/>
</dbReference>
<keyword evidence="6" id="KW-0423">Lactose metabolism</keyword>
<keyword evidence="3 6" id="KW-0547">Nucleotide-binding</keyword>
<gene>
    <name evidence="8" type="ORF">QI30_01320</name>
</gene>
<dbReference type="GO" id="GO:2001059">
    <property type="term" value="P:D-tagatose 6-phosphate catabolic process"/>
    <property type="evidence" value="ECO:0007669"/>
    <property type="project" value="UniProtKB-UniPathway"/>
</dbReference>
<dbReference type="GO" id="GO:0009024">
    <property type="term" value="F:tagatose-6-phosphate kinase activity"/>
    <property type="evidence" value="ECO:0007669"/>
    <property type="project" value="UniProtKB-EC"/>
</dbReference>
<dbReference type="NCBIfam" id="TIGR03168">
    <property type="entry name" value="1-PFK"/>
    <property type="match status" value="1"/>
</dbReference>
<comment type="similarity">
    <text evidence="6">Belongs to the carbohydrate kinase PfkB family. LacC subfamily.</text>
</comment>
<dbReference type="GO" id="GO:0005988">
    <property type="term" value="P:lactose metabolic process"/>
    <property type="evidence" value="ECO:0007669"/>
    <property type="project" value="UniProtKB-KW"/>
</dbReference>
<dbReference type="RefSeq" id="WP_126989151.1">
    <property type="nucleotide sequence ID" value="NZ_JTFC01000006.1"/>
</dbReference>
<evidence type="ECO:0000259" key="7">
    <source>
        <dbReference type="Pfam" id="PF00294"/>
    </source>
</evidence>
<proteinExistence type="inferred from homology"/>
<evidence type="ECO:0000256" key="3">
    <source>
        <dbReference type="ARBA" id="ARBA00022741"/>
    </source>
</evidence>
<dbReference type="FunFam" id="3.40.1190.20:FF:000001">
    <property type="entry name" value="Phosphofructokinase"/>
    <property type="match status" value="1"/>
</dbReference>
<dbReference type="SUPFAM" id="SSF53613">
    <property type="entry name" value="Ribokinase-like"/>
    <property type="match status" value="1"/>
</dbReference>
<comment type="caution">
    <text evidence="8">The sequence shown here is derived from an EMBL/GenBank/DDBJ whole genome shotgun (WGS) entry which is preliminary data.</text>
</comment>
<evidence type="ECO:0000256" key="5">
    <source>
        <dbReference type="ARBA" id="ARBA00022840"/>
    </source>
</evidence>
<dbReference type="GO" id="GO:0044281">
    <property type="term" value="P:small molecule metabolic process"/>
    <property type="evidence" value="ECO:0007669"/>
    <property type="project" value="UniProtKB-ARBA"/>
</dbReference>
<dbReference type="PIRSF" id="PIRSF000535">
    <property type="entry name" value="1PFK/6PFK/LacC"/>
    <property type="match status" value="1"/>
</dbReference>
<evidence type="ECO:0000256" key="1">
    <source>
        <dbReference type="ARBA" id="ARBA00005380"/>
    </source>
</evidence>
<dbReference type="CDD" id="cd01164">
    <property type="entry name" value="FruK_PfkB_like"/>
    <property type="match status" value="1"/>
</dbReference>
<dbReference type="GO" id="GO:0005829">
    <property type="term" value="C:cytosol"/>
    <property type="evidence" value="ECO:0007669"/>
    <property type="project" value="TreeGrafter"/>
</dbReference>
<evidence type="ECO:0000256" key="2">
    <source>
        <dbReference type="ARBA" id="ARBA00022679"/>
    </source>
</evidence>
<dbReference type="GO" id="GO:0005524">
    <property type="term" value="F:ATP binding"/>
    <property type="evidence" value="ECO:0007669"/>
    <property type="project" value="UniProtKB-KW"/>
</dbReference>
<dbReference type="Proteomes" id="UP000288623">
    <property type="component" value="Unassembled WGS sequence"/>
</dbReference>
<evidence type="ECO:0000313" key="8">
    <source>
        <dbReference type="EMBL" id="RUS58250.1"/>
    </source>
</evidence>
<dbReference type="OrthoDB" id="9801219at2"/>
<organism evidence="8 9">
    <name type="scientific">Candidatus Kurthia intestinigallinarum</name>
    <dbReference type="NCBI Taxonomy" id="1562256"/>
    <lineage>
        <taxon>Bacteria</taxon>
        <taxon>Bacillati</taxon>
        <taxon>Bacillota</taxon>
        <taxon>Bacilli</taxon>
        <taxon>Bacillales</taxon>
        <taxon>Caryophanaceae</taxon>
        <taxon>Kurthia</taxon>
    </lineage>
</organism>